<accession>A0ABR1EAD2</accession>
<evidence type="ECO:0000313" key="3">
    <source>
        <dbReference type="Proteomes" id="UP001303046"/>
    </source>
</evidence>
<dbReference type="Proteomes" id="UP001303046">
    <property type="component" value="Unassembled WGS sequence"/>
</dbReference>
<proteinExistence type="predicted"/>
<feature type="compositionally biased region" description="Basic and acidic residues" evidence="1">
    <location>
        <begin position="19"/>
        <end position="48"/>
    </location>
</feature>
<feature type="region of interest" description="Disordered" evidence="1">
    <location>
        <begin position="1"/>
        <end position="48"/>
    </location>
</feature>
<feature type="compositionally biased region" description="Basic and acidic residues" evidence="1">
    <location>
        <begin position="1"/>
        <end position="10"/>
    </location>
</feature>
<evidence type="ECO:0000256" key="1">
    <source>
        <dbReference type="SAM" id="MobiDB-lite"/>
    </source>
</evidence>
<reference evidence="2 3" key="1">
    <citation type="submission" date="2023-08" db="EMBL/GenBank/DDBJ databases">
        <title>A Necator americanus chromosomal reference genome.</title>
        <authorList>
            <person name="Ilik V."/>
            <person name="Petrzelkova K.J."/>
            <person name="Pardy F."/>
            <person name="Fuh T."/>
            <person name="Niatou-Singa F.S."/>
            <person name="Gouil Q."/>
            <person name="Baker L."/>
            <person name="Ritchie M.E."/>
            <person name="Jex A.R."/>
            <person name="Gazzola D."/>
            <person name="Li H."/>
            <person name="Toshio Fujiwara R."/>
            <person name="Zhan B."/>
            <person name="Aroian R.V."/>
            <person name="Pafco B."/>
            <person name="Schwarz E.M."/>
        </authorList>
    </citation>
    <scope>NUCLEOTIDE SEQUENCE [LARGE SCALE GENOMIC DNA]</scope>
    <source>
        <strain evidence="2 3">Aroian</strain>
        <tissue evidence="2">Whole animal</tissue>
    </source>
</reference>
<gene>
    <name evidence="2" type="primary">Necator_chrX.g21466</name>
    <name evidence="2" type="ORF">RB195_021305</name>
</gene>
<evidence type="ECO:0000313" key="2">
    <source>
        <dbReference type="EMBL" id="KAK6759642.1"/>
    </source>
</evidence>
<organism evidence="2 3">
    <name type="scientific">Necator americanus</name>
    <name type="common">Human hookworm</name>
    <dbReference type="NCBI Taxonomy" id="51031"/>
    <lineage>
        <taxon>Eukaryota</taxon>
        <taxon>Metazoa</taxon>
        <taxon>Ecdysozoa</taxon>
        <taxon>Nematoda</taxon>
        <taxon>Chromadorea</taxon>
        <taxon>Rhabditida</taxon>
        <taxon>Rhabditina</taxon>
        <taxon>Rhabditomorpha</taxon>
        <taxon>Strongyloidea</taxon>
        <taxon>Ancylostomatidae</taxon>
        <taxon>Bunostominae</taxon>
        <taxon>Necator</taxon>
    </lineage>
</organism>
<comment type="caution">
    <text evidence="2">The sequence shown here is derived from an EMBL/GenBank/DDBJ whole genome shotgun (WGS) entry which is preliminary data.</text>
</comment>
<dbReference type="EMBL" id="JAVFWL010000006">
    <property type="protein sequence ID" value="KAK6759642.1"/>
    <property type="molecule type" value="Genomic_DNA"/>
</dbReference>
<protein>
    <submittedName>
        <fullName evidence="2">Uncharacterized protein</fullName>
    </submittedName>
</protein>
<sequence>MSDHEMNEEREVNEEPEMNEGHEMHEEREVNEGHEMHEEHEVGEVSEDRKAKVVANMKIKQMFPKKDHCGDSILLYKISTIVTYYKISSDEREREGYCLKIICSVFYKNSGILYKDQQGRRCVRHILYLYETTPEGELEGDPKFFVREYVDERD</sequence>
<keyword evidence="3" id="KW-1185">Reference proteome</keyword>
<name>A0ABR1EAD2_NECAM</name>